<dbReference type="EC" id="2.7.1.40" evidence="5 16"/>
<name>A0A6N7IY52_9FIRM</name>
<dbReference type="InterPro" id="IPR015813">
    <property type="entry name" value="Pyrv/PenolPyrv_kinase-like_dom"/>
</dbReference>
<evidence type="ECO:0000256" key="17">
    <source>
        <dbReference type="RuleBase" id="RU000504"/>
    </source>
</evidence>
<comment type="catalytic activity">
    <reaction evidence="17">
        <text>pyruvate + ATP = phosphoenolpyruvate + ADP + H(+)</text>
        <dbReference type="Rhea" id="RHEA:18157"/>
        <dbReference type="ChEBI" id="CHEBI:15361"/>
        <dbReference type="ChEBI" id="CHEBI:15378"/>
        <dbReference type="ChEBI" id="CHEBI:30616"/>
        <dbReference type="ChEBI" id="CHEBI:58702"/>
        <dbReference type="ChEBI" id="CHEBI:456216"/>
        <dbReference type="EC" id="2.7.1.40"/>
    </reaction>
</comment>
<dbReference type="InterPro" id="IPR015795">
    <property type="entry name" value="Pyrv_Knase_C"/>
</dbReference>
<dbReference type="FunFam" id="3.20.20.60:FF:000025">
    <property type="entry name" value="Pyruvate kinase"/>
    <property type="match status" value="1"/>
</dbReference>
<dbReference type="Gene3D" id="3.40.1380.20">
    <property type="entry name" value="Pyruvate kinase, C-terminal domain"/>
    <property type="match status" value="1"/>
</dbReference>
<accession>A0A6N7IY52</accession>
<keyword evidence="12 17" id="KW-0460">Magnesium</keyword>
<dbReference type="NCBIfam" id="NF004978">
    <property type="entry name" value="PRK06354.1"/>
    <property type="match status" value="1"/>
</dbReference>
<dbReference type="UniPathway" id="UPA00109">
    <property type="reaction ID" value="UER00188"/>
</dbReference>
<gene>
    <name evidence="20" type="primary">pyk</name>
    <name evidence="20" type="ORF">FRC54_04700</name>
</gene>
<dbReference type="GO" id="GO:0030955">
    <property type="term" value="F:potassium ion binding"/>
    <property type="evidence" value="ECO:0007669"/>
    <property type="project" value="UniProtKB-UniRule"/>
</dbReference>
<reference evidence="20" key="1">
    <citation type="journal article" date="2020" name="Appl. Environ. Microbiol.">
        <title>Medium-Chain Fatty Acid Synthesis by 'Candidatus Weimeria bifida' gen. nov., sp. nov., and 'Candidatus Pseudoramibacter fermentans' sp. nov.</title>
        <authorList>
            <person name="Scarborough M.J."/>
            <person name="Myers K.S."/>
            <person name="Donohue T.J."/>
            <person name="Noguera D.R."/>
        </authorList>
    </citation>
    <scope>NUCLEOTIDE SEQUENCE</scope>
    <source>
        <strain evidence="20">LCO1.1</strain>
    </source>
</reference>
<dbReference type="GO" id="GO:0004743">
    <property type="term" value="F:pyruvate kinase activity"/>
    <property type="evidence" value="ECO:0007669"/>
    <property type="project" value="UniProtKB-UniRule"/>
</dbReference>
<dbReference type="Gene3D" id="2.40.33.10">
    <property type="entry name" value="PK beta-barrel domain-like"/>
    <property type="match status" value="1"/>
</dbReference>
<dbReference type="NCBIfam" id="TIGR01064">
    <property type="entry name" value="pyruv_kin"/>
    <property type="match status" value="1"/>
</dbReference>
<evidence type="ECO:0000256" key="12">
    <source>
        <dbReference type="ARBA" id="ARBA00022842"/>
    </source>
</evidence>
<proteinExistence type="inferred from homology"/>
<evidence type="ECO:0000256" key="9">
    <source>
        <dbReference type="ARBA" id="ARBA00022741"/>
    </source>
</evidence>
<evidence type="ECO:0000259" key="18">
    <source>
        <dbReference type="Pfam" id="PF00224"/>
    </source>
</evidence>
<dbReference type="EMBL" id="VOGC01000004">
    <property type="protein sequence ID" value="MQN01231.1"/>
    <property type="molecule type" value="Genomic_DNA"/>
</dbReference>
<keyword evidence="8" id="KW-0479">Metal-binding</keyword>
<dbReference type="InterPro" id="IPR036918">
    <property type="entry name" value="Pyrv_Knase_C_sf"/>
</dbReference>
<comment type="caution">
    <text evidence="20">The sequence shown here is derived from an EMBL/GenBank/DDBJ whole genome shotgun (WGS) entry which is preliminary data.</text>
</comment>
<evidence type="ECO:0000256" key="13">
    <source>
        <dbReference type="ARBA" id="ARBA00022958"/>
    </source>
</evidence>
<evidence type="ECO:0000256" key="8">
    <source>
        <dbReference type="ARBA" id="ARBA00022723"/>
    </source>
</evidence>
<evidence type="ECO:0000256" key="6">
    <source>
        <dbReference type="ARBA" id="ARBA00018587"/>
    </source>
</evidence>
<dbReference type="GO" id="GO:0000287">
    <property type="term" value="F:magnesium ion binding"/>
    <property type="evidence" value="ECO:0007669"/>
    <property type="project" value="UniProtKB-UniRule"/>
</dbReference>
<keyword evidence="11" id="KW-0067">ATP-binding</keyword>
<comment type="similarity">
    <text evidence="4 17">Belongs to the pyruvate kinase family.</text>
</comment>
<evidence type="ECO:0000256" key="7">
    <source>
        <dbReference type="ARBA" id="ARBA00022679"/>
    </source>
</evidence>
<evidence type="ECO:0000256" key="10">
    <source>
        <dbReference type="ARBA" id="ARBA00022777"/>
    </source>
</evidence>
<comment type="cofactor">
    <cofactor evidence="1">
        <name>Mg(2+)</name>
        <dbReference type="ChEBI" id="CHEBI:18420"/>
    </cofactor>
</comment>
<evidence type="ECO:0000256" key="4">
    <source>
        <dbReference type="ARBA" id="ARBA00008663"/>
    </source>
</evidence>
<dbReference type="SUPFAM" id="SSF51621">
    <property type="entry name" value="Phosphoenolpyruvate/pyruvate domain"/>
    <property type="match status" value="1"/>
</dbReference>
<evidence type="ECO:0000256" key="11">
    <source>
        <dbReference type="ARBA" id="ARBA00022840"/>
    </source>
</evidence>
<dbReference type="GO" id="GO:0005524">
    <property type="term" value="F:ATP binding"/>
    <property type="evidence" value="ECO:0007669"/>
    <property type="project" value="UniProtKB-KW"/>
</dbReference>
<evidence type="ECO:0000256" key="15">
    <source>
        <dbReference type="ARBA" id="ARBA00023317"/>
    </source>
</evidence>
<keyword evidence="15 20" id="KW-0670">Pyruvate</keyword>
<keyword evidence="9" id="KW-0547">Nucleotide-binding</keyword>
<organism evidence="20 21">
    <name type="scientific">Candidatus Weimeria bifida</name>
    <dbReference type="NCBI Taxonomy" id="2599074"/>
    <lineage>
        <taxon>Bacteria</taxon>
        <taxon>Bacillati</taxon>
        <taxon>Bacillota</taxon>
        <taxon>Clostridia</taxon>
        <taxon>Lachnospirales</taxon>
        <taxon>Lachnospiraceae</taxon>
        <taxon>Candidatus Weimeria</taxon>
    </lineage>
</organism>
<evidence type="ECO:0000256" key="3">
    <source>
        <dbReference type="ARBA" id="ARBA00004997"/>
    </source>
</evidence>
<dbReference type="FunFam" id="2.40.33.10:FF:000001">
    <property type="entry name" value="Pyruvate kinase"/>
    <property type="match status" value="1"/>
</dbReference>
<dbReference type="InterPro" id="IPR015806">
    <property type="entry name" value="Pyrv_Knase_insert_dom_sf"/>
</dbReference>
<dbReference type="InterPro" id="IPR018209">
    <property type="entry name" value="Pyrv_Knase_AS"/>
</dbReference>
<dbReference type="Pfam" id="PF02887">
    <property type="entry name" value="PK_C"/>
    <property type="match status" value="1"/>
</dbReference>
<dbReference type="InterPro" id="IPR015793">
    <property type="entry name" value="Pyrv_Knase_brl"/>
</dbReference>
<dbReference type="InterPro" id="IPR001697">
    <property type="entry name" value="Pyr_Knase"/>
</dbReference>
<feature type="domain" description="Pyruvate kinase barrel" evidence="18">
    <location>
        <begin position="4"/>
        <end position="326"/>
    </location>
</feature>
<evidence type="ECO:0000256" key="1">
    <source>
        <dbReference type="ARBA" id="ARBA00001946"/>
    </source>
</evidence>
<dbReference type="AlphaFoldDB" id="A0A6N7IY52"/>
<evidence type="ECO:0000313" key="20">
    <source>
        <dbReference type="EMBL" id="MQN01231.1"/>
    </source>
</evidence>
<keyword evidence="21" id="KW-1185">Reference proteome</keyword>
<dbReference type="SUPFAM" id="SSF50800">
    <property type="entry name" value="PK beta-barrel domain-like"/>
    <property type="match status" value="1"/>
</dbReference>
<comment type="cofactor">
    <cofactor evidence="2">
        <name>K(+)</name>
        <dbReference type="ChEBI" id="CHEBI:29103"/>
    </cofactor>
</comment>
<keyword evidence="14 17" id="KW-0324">Glycolysis</keyword>
<feature type="domain" description="Pyruvate kinase C-terminal" evidence="19">
    <location>
        <begin position="360"/>
        <end position="470"/>
    </location>
</feature>
<sequence length="474" mass="51998">MNNIRKTKIICTLGPASESEDTMASLIKAGMNVARFNFSHGSHEEHLGRLKTLRKLRKELGYPIAALLDTKGPEIRLKSFKDGGTDLVDDQEFVLTTRDVEGDNHMVSITYKDLPKDVTRGTHILIDDGLIEMLVTKVTDTDITCTVINGGHISDKKGVNVPNVELSMPFVSAKDYKDIVFAVQEDFDFIAASFTRTAQDIEDIRKILKDHGGEKIQIIAKIENNQGVKNIDSIIQAADGIMVARGDMGVEIPLEEVPVIQKMIIKKVYEAGKFVVTATQMLDSMITHPRPTRAEATDVANAVYDGTSAIMLSGETAAGKYPVEAVKTMDRIARRTEQDINYVNRMKKADRPAEPSITDGITHSACMLAGDLNAKAIVTVTKSGRTAHAVSKFRPESPIIAGCLDDRVCRQMNLCWGTTPIMISEEKDAETLFSHTLERCQEEKLLDEGDIVVLIAGVPLGISGTTNLIKAQMV</sequence>
<dbReference type="PANTHER" id="PTHR11817">
    <property type="entry name" value="PYRUVATE KINASE"/>
    <property type="match status" value="1"/>
</dbReference>
<keyword evidence="7 17" id="KW-0808">Transferase</keyword>
<dbReference type="PRINTS" id="PR01050">
    <property type="entry name" value="PYRUVTKNASE"/>
</dbReference>
<evidence type="ECO:0000256" key="2">
    <source>
        <dbReference type="ARBA" id="ARBA00001958"/>
    </source>
</evidence>
<dbReference type="NCBIfam" id="NF004491">
    <property type="entry name" value="PRK05826.1"/>
    <property type="match status" value="1"/>
</dbReference>
<evidence type="ECO:0000256" key="5">
    <source>
        <dbReference type="ARBA" id="ARBA00012142"/>
    </source>
</evidence>
<protein>
    <recommendedName>
        <fullName evidence="6 16">Pyruvate kinase</fullName>
        <ecNumber evidence="5 16">2.7.1.40</ecNumber>
    </recommendedName>
</protein>
<keyword evidence="13" id="KW-0630">Potassium</keyword>
<dbReference type="InterPro" id="IPR040442">
    <property type="entry name" value="Pyrv_kinase-like_dom_sf"/>
</dbReference>
<dbReference type="SUPFAM" id="SSF52935">
    <property type="entry name" value="PK C-terminal domain-like"/>
    <property type="match status" value="1"/>
</dbReference>
<comment type="pathway">
    <text evidence="3 17">Carbohydrate degradation; glycolysis; pyruvate from D-glyceraldehyde 3-phosphate: step 5/5.</text>
</comment>
<keyword evidence="10 17" id="KW-0418">Kinase</keyword>
<dbReference type="PROSITE" id="PS00110">
    <property type="entry name" value="PYRUVATE_KINASE"/>
    <property type="match status" value="1"/>
</dbReference>
<dbReference type="Gene3D" id="3.20.20.60">
    <property type="entry name" value="Phosphoenolpyruvate-binding domains"/>
    <property type="match status" value="1"/>
</dbReference>
<evidence type="ECO:0000259" key="19">
    <source>
        <dbReference type="Pfam" id="PF02887"/>
    </source>
</evidence>
<evidence type="ECO:0000256" key="16">
    <source>
        <dbReference type="NCBIfam" id="TIGR01064"/>
    </source>
</evidence>
<evidence type="ECO:0000256" key="14">
    <source>
        <dbReference type="ARBA" id="ARBA00023152"/>
    </source>
</evidence>
<dbReference type="Pfam" id="PF00224">
    <property type="entry name" value="PK"/>
    <property type="match status" value="1"/>
</dbReference>
<dbReference type="GO" id="GO:0016301">
    <property type="term" value="F:kinase activity"/>
    <property type="evidence" value="ECO:0007669"/>
    <property type="project" value="UniProtKB-KW"/>
</dbReference>
<evidence type="ECO:0000313" key="21">
    <source>
        <dbReference type="Proteomes" id="UP000460257"/>
    </source>
</evidence>
<dbReference type="Proteomes" id="UP000460257">
    <property type="component" value="Unassembled WGS sequence"/>
</dbReference>
<dbReference type="InterPro" id="IPR011037">
    <property type="entry name" value="Pyrv_Knase-like_insert_dom_sf"/>
</dbReference>